<feature type="transmembrane region" description="Helical" evidence="2">
    <location>
        <begin position="258"/>
        <end position="283"/>
    </location>
</feature>
<dbReference type="AlphaFoldDB" id="A0A197K3J9"/>
<feature type="compositionally biased region" description="Basic and acidic residues" evidence="1">
    <location>
        <begin position="183"/>
        <end position="193"/>
    </location>
</feature>
<gene>
    <name evidence="3" type="ORF">K457DRAFT_316993</name>
</gene>
<sequence>MMMSKNNIAYSHLNHHFAAAASTIVSPLPSPAMSLHDTINPWANISPSSHVPAPSHHNTTPATTPVSTSSSATEQLSTPAVVYSNSTQPIISFDGNIQPKNVINDVFLSSTMLYDDVELYLNDSSASSFDSDSDSGFSTPSQNDDDHPSCFSTPMTPMSPFMENDTEDHPLYPTEEEDVQESSSRKESKDTKPVDDGNRALLFLPCFCVFFPTVVRFQLYPVIQTQFCSQFSSIFINHSAAHYFSSGSEGCKRMYLCVFYACVWFVFVFVSFFPAVVLIMFLLDQLASD</sequence>
<proteinExistence type="predicted"/>
<dbReference type="OrthoDB" id="5863171at2759"/>
<keyword evidence="2" id="KW-0472">Membrane</keyword>
<accession>A0A197K3J9</accession>
<organism evidence="3 4">
    <name type="scientific">Linnemannia elongata AG-77</name>
    <dbReference type="NCBI Taxonomy" id="1314771"/>
    <lineage>
        <taxon>Eukaryota</taxon>
        <taxon>Fungi</taxon>
        <taxon>Fungi incertae sedis</taxon>
        <taxon>Mucoromycota</taxon>
        <taxon>Mortierellomycotina</taxon>
        <taxon>Mortierellomycetes</taxon>
        <taxon>Mortierellales</taxon>
        <taxon>Mortierellaceae</taxon>
        <taxon>Linnemannia</taxon>
    </lineage>
</organism>
<evidence type="ECO:0000313" key="3">
    <source>
        <dbReference type="EMBL" id="OAQ32060.1"/>
    </source>
</evidence>
<dbReference type="Proteomes" id="UP000078512">
    <property type="component" value="Unassembled WGS sequence"/>
</dbReference>
<reference evidence="3 4" key="1">
    <citation type="submission" date="2016-05" db="EMBL/GenBank/DDBJ databases">
        <title>Genome sequencing reveals origins of a unique bacterial endosymbiosis in the earliest lineages of terrestrial Fungi.</title>
        <authorList>
            <consortium name="DOE Joint Genome Institute"/>
            <person name="Uehling J."/>
            <person name="Gryganskyi A."/>
            <person name="Hameed K."/>
            <person name="Tschaplinski T."/>
            <person name="Misztal P."/>
            <person name="Wu S."/>
            <person name="Desiro A."/>
            <person name="Vande Pol N."/>
            <person name="Du Z.-Y."/>
            <person name="Zienkiewicz A."/>
            <person name="Zienkiewicz K."/>
            <person name="Morin E."/>
            <person name="Tisserant E."/>
            <person name="Splivallo R."/>
            <person name="Hainaut M."/>
            <person name="Henrissat B."/>
            <person name="Ohm R."/>
            <person name="Kuo A."/>
            <person name="Yan J."/>
            <person name="Lipzen A."/>
            <person name="Nolan M."/>
            <person name="Labutti K."/>
            <person name="Barry K."/>
            <person name="Goldstein A."/>
            <person name="Labbe J."/>
            <person name="Schadt C."/>
            <person name="Tuskan G."/>
            <person name="Grigoriev I."/>
            <person name="Martin F."/>
            <person name="Vilgalys R."/>
            <person name="Bonito G."/>
        </authorList>
    </citation>
    <scope>NUCLEOTIDE SEQUENCE [LARGE SCALE GENOMIC DNA]</scope>
    <source>
        <strain evidence="3 4">AG-77</strain>
    </source>
</reference>
<dbReference type="EMBL" id="KV442026">
    <property type="protein sequence ID" value="OAQ32060.1"/>
    <property type="molecule type" value="Genomic_DNA"/>
</dbReference>
<evidence type="ECO:0000313" key="4">
    <source>
        <dbReference type="Proteomes" id="UP000078512"/>
    </source>
</evidence>
<keyword evidence="2" id="KW-0812">Transmembrane</keyword>
<feature type="region of interest" description="Disordered" evidence="1">
    <location>
        <begin position="130"/>
        <end position="193"/>
    </location>
</feature>
<protein>
    <submittedName>
        <fullName evidence="3">Uncharacterized protein</fullName>
    </submittedName>
</protein>
<evidence type="ECO:0000256" key="1">
    <source>
        <dbReference type="SAM" id="MobiDB-lite"/>
    </source>
</evidence>
<feature type="region of interest" description="Disordered" evidence="1">
    <location>
        <begin position="46"/>
        <end position="73"/>
    </location>
</feature>
<name>A0A197K3J9_9FUNG</name>
<keyword evidence="4" id="KW-1185">Reference proteome</keyword>
<keyword evidence="2" id="KW-1133">Transmembrane helix</keyword>
<evidence type="ECO:0000256" key="2">
    <source>
        <dbReference type="SAM" id="Phobius"/>
    </source>
</evidence>